<feature type="compositionally biased region" description="Acidic residues" evidence="1">
    <location>
        <begin position="54"/>
        <end position="64"/>
    </location>
</feature>
<dbReference type="RefSeq" id="WP_008606932.1">
    <property type="nucleotide sequence ID" value="NZ_ALAB01000005.1"/>
</dbReference>
<protein>
    <submittedName>
        <fullName evidence="2">Uncharacterized protein</fullName>
    </submittedName>
</protein>
<accession>J2IGD8</accession>
<feature type="region of interest" description="Disordered" evidence="1">
    <location>
        <begin position="51"/>
        <end position="89"/>
    </location>
</feature>
<evidence type="ECO:0000256" key="1">
    <source>
        <dbReference type="SAM" id="MobiDB-lite"/>
    </source>
</evidence>
<organism evidence="2 3">
    <name type="scientific">Alishewanella aestuarii B11</name>
    <dbReference type="NCBI Taxonomy" id="1197174"/>
    <lineage>
        <taxon>Bacteria</taxon>
        <taxon>Pseudomonadati</taxon>
        <taxon>Pseudomonadota</taxon>
        <taxon>Gammaproteobacteria</taxon>
        <taxon>Alteromonadales</taxon>
        <taxon>Alteromonadaceae</taxon>
        <taxon>Alishewanella</taxon>
    </lineage>
</organism>
<proteinExistence type="predicted"/>
<dbReference type="PATRIC" id="fig|1197174.4.peg.592"/>
<dbReference type="AlphaFoldDB" id="J2IGD8"/>
<sequence length="89" mass="9754">MSTLSEQLLSLALTPLWQPSVESDNAALLASLNTAEQALLREKIICFVYTPEPENPEEKEETEETGNPNPQTPTPSDDKENLSSIRLAG</sequence>
<gene>
    <name evidence="2" type="ORF">AEST_06030</name>
</gene>
<dbReference type="EMBL" id="ALAB01000005">
    <property type="protein sequence ID" value="EJI86287.1"/>
    <property type="molecule type" value="Genomic_DNA"/>
</dbReference>
<name>J2IGD8_9ALTE</name>
<evidence type="ECO:0000313" key="2">
    <source>
        <dbReference type="EMBL" id="EJI86287.1"/>
    </source>
</evidence>
<dbReference type="Proteomes" id="UP000012043">
    <property type="component" value="Unassembled WGS sequence"/>
</dbReference>
<keyword evidence="3" id="KW-1185">Reference proteome</keyword>
<evidence type="ECO:0000313" key="3">
    <source>
        <dbReference type="Proteomes" id="UP000012043"/>
    </source>
</evidence>
<reference evidence="2 3" key="1">
    <citation type="journal article" date="2012" name="J. Bacteriol.">
        <title>Genome Sequence of Pectin-Degrading Alishewanella aestuarii Strain B11T, Isolated from Tidal Flat Sediment.</title>
        <authorList>
            <person name="Jung J."/>
            <person name="Choi S."/>
            <person name="Chun J."/>
            <person name="Park W."/>
        </authorList>
    </citation>
    <scope>NUCLEOTIDE SEQUENCE [LARGE SCALE GENOMIC DNA]</scope>
    <source>
        <strain evidence="2 3">B11</strain>
    </source>
</reference>
<comment type="caution">
    <text evidence="2">The sequence shown here is derived from an EMBL/GenBank/DDBJ whole genome shotgun (WGS) entry which is preliminary data.</text>
</comment>